<dbReference type="Gene3D" id="3.40.190.10">
    <property type="entry name" value="Periplasmic binding protein-like II"/>
    <property type="match status" value="2"/>
</dbReference>
<name>A0A1A9KIC0_9PSED</name>
<dbReference type="RefSeq" id="WP_064584276.1">
    <property type="nucleotide sequence ID" value="NZ_CP015878.1"/>
</dbReference>
<gene>
    <name evidence="3" type="ORF">A9C11_26105</name>
</gene>
<evidence type="ECO:0000313" key="3">
    <source>
        <dbReference type="EMBL" id="ANI17244.1"/>
    </source>
</evidence>
<feature type="region of interest" description="Disordered" evidence="2">
    <location>
        <begin position="267"/>
        <end position="296"/>
    </location>
</feature>
<dbReference type="PANTHER" id="PTHR35936:SF25">
    <property type="entry name" value="ABC TRANSPORTER SUBSTRATE-BINDING PROTEIN"/>
    <property type="match status" value="1"/>
</dbReference>
<dbReference type="Proteomes" id="UP000077748">
    <property type="component" value="Chromosome"/>
</dbReference>
<keyword evidence="3" id="KW-0418">Kinase</keyword>
<reference evidence="3 4" key="1">
    <citation type="submission" date="2016-05" db="EMBL/GenBank/DDBJ databases">
        <title>Genome Sequence of Pseudomonas citronellolis Strain SJTE-3, an Estrogens and Persistent Organic Pollutants degradation strain.</title>
        <authorList>
            <person name="Liang R."/>
        </authorList>
    </citation>
    <scope>NUCLEOTIDE SEQUENCE [LARGE SCALE GENOMIC DNA]</scope>
    <source>
        <strain evidence="3 4">SJTE-3</strain>
    </source>
</reference>
<dbReference type="EMBL" id="CP015878">
    <property type="protein sequence ID" value="ANI17244.1"/>
    <property type="molecule type" value="Genomic_DNA"/>
</dbReference>
<accession>A0A1A9KIC0</accession>
<dbReference type="PANTHER" id="PTHR35936">
    <property type="entry name" value="MEMBRANE-BOUND LYTIC MUREIN TRANSGLYCOSYLASE F"/>
    <property type="match status" value="1"/>
</dbReference>
<organism evidence="3 4">
    <name type="scientific">Pseudomonas citronellolis</name>
    <dbReference type="NCBI Taxonomy" id="53408"/>
    <lineage>
        <taxon>Bacteria</taxon>
        <taxon>Pseudomonadati</taxon>
        <taxon>Pseudomonadota</taxon>
        <taxon>Gammaproteobacteria</taxon>
        <taxon>Pseudomonadales</taxon>
        <taxon>Pseudomonadaceae</taxon>
        <taxon>Pseudomonas</taxon>
    </lineage>
</organism>
<dbReference type="SUPFAM" id="SSF53850">
    <property type="entry name" value="Periplasmic binding protein-like II"/>
    <property type="match status" value="1"/>
</dbReference>
<dbReference type="AlphaFoldDB" id="A0A1A9KIC0"/>
<evidence type="ECO:0000256" key="1">
    <source>
        <dbReference type="ARBA" id="ARBA00010333"/>
    </source>
</evidence>
<protein>
    <submittedName>
        <fullName evidence="3">Protein kinase</fullName>
    </submittedName>
</protein>
<evidence type="ECO:0000313" key="4">
    <source>
        <dbReference type="Proteomes" id="UP000077748"/>
    </source>
</evidence>
<sequence length="296" mass="33238">MGIPQRLLRHFSLLLLFGLGTVQADTLRVATLDWEPYVGADLPGQGLASRILDEALALNGDRAERVFLPWQRALNETREGHYDALMPAYLSADRSRDFYTSMPLLDSQLGFFHRRDRAIAYRAGDLDSLRPYRIGVVRGYVNQTDFDKADFLTKEVVNNDWQNLEKLLRGRLDLAVVDRYTGYHLLARNAPALREQLEFIEPPLEVKPLYVLIPKTRTGGEALAANLDRGLRTLRQSGRLQQLIADAHLETAQGIRAVAEHPLAEQVPGAAGHDRAREGADNRPAAPTLDWQASLR</sequence>
<feature type="compositionally biased region" description="Basic and acidic residues" evidence="2">
    <location>
        <begin position="272"/>
        <end position="281"/>
    </location>
</feature>
<proteinExistence type="inferred from homology"/>
<keyword evidence="3" id="KW-0808">Transferase</keyword>
<comment type="similarity">
    <text evidence="1">Belongs to the bacterial solute-binding protein 3 family.</text>
</comment>
<evidence type="ECO:0000256" key="2">
    <source>
        <dbReference type="SAM" id="MobiDB-lite"/>
    </source>
</evidence>
<dbReference type="GO" id="GO:0016301">
    <property type="term" value="F:kinase activity"/>
    <property type="evidence" value="ECO:0007669"/>
    <property type="project" value="UniProtKB-KW"/>
</dbReference>